<dbReference type="Pfam" id="PF02585">
    <property type="entry name" value="PIG-L"/>
    <property type="match status" value="1"/>
</dbReference>
<reference evidence="3" key="1">
    <citation type="submission" date="2021-01" db="EMBL/GenBank/DDBJ databases">
        <authorList>
            <person name="Corre E."/>
            <person name="Pelletier E."/>
            <person name="Niang G."/>
            <person name="Scheremetjew M."/>
            <person name="Finn R."/>
            <person name="Kale V."/>
            <person name="Holt S."/>
            <person name="Cochrane G."/>
            <person name="Meng A."/>
            <person name="Brown T."/>
            <person name="Cohen L."/>
        </authorList>
    </citation>
    <scope>NUCLEOTIDE SEQUENCE</scope>
    <source>
        <strain evidence="3">Ras09</strain>
    </source>
</reference>
<dbReference type="GO" id="GO:0005783">
    <property type="term" value="C:endoplasmic reticulum"/>
    <property type="evidence" value="ECO:0007669"/>
    <property type="project" value="TreeGrafter"/>
</dbReference>
<dbReference type="GO" id="GO:0006506">
    <property type="term" value="P:GPI anchor biosynthetic process"/>
    <property type="evidence" value="ECO:0007669"/>
    <property type="project" value="UniProtKB-UniPathway"/>
</dbReference>
<evidence type="ECO:0000256" key="2">
    <source>
        <dbReference type="ARBA" id="ARBA00012176"/>
    </source>
</evidence>
<dbReference type="SUPFAM" id="SSF102588">
    <property type="entry name" value="LmbE-like"/>
    <property type="match status" value="1"/>
</dbReference>
<organism evidence="3">
    <name type="scientific">Strombidium rassoulzadegani</name>
    <dbReference type="NCBI Taxonomy" id="1082188"/>
    <lineage>
        <taxon>Eukaryota</taxon>
        <taxon>Sar</taxon>
        <taxon>Alveolata</taxon>
        <taxon>Ciliophora</taxon>
        <taxon>Intramacronucleata</taxon>
        <taxon>Spirotrichea</taxon>
        <taxon>Oligotrichia</taxon>
        <taxon>Strombidiidae</taxon>
        <taxon>Strombidium</taxon>
    </lineage>
</organism>
<comment type="similarity">
    <text evidence="1">Belongs to the PIGL family.</text>
</comment>
<proteinExistence type="inferred from homology"/>
<protein>
    <recommendedName>
        <fullName evidence="2">N-acetylglucosaminylphosphatidylinositol deacetylase</fullName>
        <ecNumber evidence="2">3.5.1.89</ecNumber>
    </recommendedName>
</protein>
<evidence type="ECO:0000256" key="1">
    <source>
        <dbReference type="ARBA" id="ARBA00006066"/>
    </source>
</evidence>
<dbReference type="EMBL" id="HBIA01009087">
    <property type="protein sequence ID" value="CAE0232950.1"/>
    <property type="molecule type" value="Transcribed_RNA"/>
</dbReference>
<dbReference type="PANTHER" id="PTHR12993:SF11">
    <property type="entry name" value="N-ACETYLGLUCOSAMINYL-PHOSPHATIDYLINOSITOL DE-N-ACETYLASE"/>
    <property type="match status" value="1"/>
</dbReference>
<dbReference type="AlphaFoldDB" id="A0A7S3CNW0"/>
<dbReference type="GO" id="GO:0016020">
    <property type="term" value="C:membrane"/>
    <property type="evidence" value="ECO:0007669"/>
    <property type="project" value="GOC"/>
</dbReference>
<sequence>MGYWSFLFLALILLYFLAMKYTSRFNARGHRKLQPNTLFVLAHPDDECMFFTPTIHGMQQSSNLYILILCNGGWDGLGKVRELEMEQSAKYQGFVDVKVIDDPRLKDNPGANGESPLEIWDVDVVVEQIHKHIKALNAEKGKEIGTIVTFDHLGVSMHTNHIATHYGCLKYYQSDAYSGDMYTLETIPMFRKYDFFLDNFLARLDQVNYFLHSPFQAATALAIHHSQFVWYRKLFMGFSRYVYYNGLNYYPSKSDRAQNSRRQVLVDHSEAKAGAIRKESDL</sequence>
<gene>
    <name evidence="3" type="ORF">SRAS04492_LOCUS4748</name>
</gene>
<accession>A0A7S3CNW0</accession>
<name>A0A7S3CNW0_9SPIT</name>
<dbReference type="UniPathway" id="UPA00196"/>
<dbReference type="Gene3D" id="3.40.50.10320">
    <property type="entry name" value="LmbE-like"/>
    <property type="match status" value="1"/>
</dbReference>
<dbReference type="GO" id="GO:0000225">
    <property type="term" value="F:N-acetylglucosaminylphosphatidylinositol deacetylase activity"/>
    <property type="evidence" value="ECO:0007669"/>
    <property type="project" value="UniProtKB-EC"/>
</dbReference>
<dbReference type="EC" id="3.5.1.89" evidence="2"/>
<dbReference type="InterPro" id="IPR024078">
    <property type="entry name" value="LmbE-like_dom_sf"/>
</dbReference>
<dbReference type="PANTHER" id="PTHR12993">
    <property type="entry name" value="N-ACETYLGLUCOSAMINYL-PHOSPHATIDYLINOSITOL DE-N-ACETYLASE-RELATED"/>
    <property type="match status" value="1"/>
</dbReference>
<dbReference type="InterPro" id="IPR003737">
    <property type="entry name" value="GlcNAc_PI_deacetylase-related"/>
</dbReference>
<evidence type="ECO:0000313" key="3">
    <source>
        <dbReference type="EMBL" id="CAE0232950.1"/>
    </source>
</evidence>